<reference evidence="1" key="1">
    <citation type="journal article" date="2015" name="Proc. Natl. Acad. Sci. U.S.A.">
        <title>Networks of energetic and metabolic interactions define dynamics in microbial communities.</title>
        <authorList>
            <person name="Embree M."/>
            <person name="Liu J.K."/>
            <person name="Al-Bassam M.M."/>
            <person name="Zengler K."/>
        </authorList>
    </citation>
    <scope>NUCLEOTIDE SEQUENCE</scope>
</reference>
<name>A0A0W8FNU6_9ZZZZ</name>
<accession>A0A0W8FNU6</accession>
<gene>
    <name evidence="1" type="ORF">ASZ90_007652</name>
</gene>
<dbReference type="AlphaFoldDB" id="A0A0W8FNU6"/>
<comment type="caution">
    <text evidence="1">The sequence shown here is derived from an EMBL/GenBank/DDBJ whole genome shotgun (WGS) entry which is preliminary data.</text>
</comment>
<organism evidence="1">
    <name type="scientific">hydrocarbon metagenome</name>
    <dbReference type="NCBI Taxonomy" id="938273"/>
    <lineage>
        <taxon>unclassified sequences</taxon>
        <taxon>metagenomes</taxon>
        <taxon>ecological metagenomes</taxon>
    </lineage>
</organism>
<proteinExistence type="predicted"/>
<evidence type="ECO:0000313" key="1">
    <source>
        <dbReference type="EMBL" id="KUG22560.1"/>
    </source>
</evidence>
<protein>
    <submittedName>
        <fullName evidence="1">Uncharacterized protein</fullName>
    </submittedName>
</protein>
<dbReference type="EMBL" id="LNQE01000956">
    <property type="protein sequence ID" value="KUG22560.1"/>
    <property type="molecule type" value="Genomic_DNA"/>
</dbReference>
<sequence>MNFILLRGIYYACEDEVLERHKQIKQKSMRLRIKQNRFLRLT</sequence>